<organism evidence="2 3">
    <name type="scientific">Gymnopus androsaceus JB14</name>
    <dbReference type="NCBI Taxonomy" id="1447944"/>
    <lineage>
        <taxon>Eukaryota</taxon>
        <taxon>Fungi</taxon>
        <taxon>Dikarya</taxon>
        <taxon>Basidiomycota</taxon>
        <taxon>Agaricomycotina</taxon>
        <taxon>Agaricomycetes</taxon>
        <taxon>Agaricomycetidae</taxon>
        <taxon>Agaricales</taxon>
        <taxon>Marasmiineae</taxon>
        <taxon>Omphalotaceae</taxon>
        <taxon>Gymnopus</taxon>
    </lineage>
</organism>
<feature type="region of interest" description="Disordered" evidence="1">
    <location>
        <begin position="15"/>
        <end position="72"/>
    </location>
</feature>
<feature type="compositionally biased region" description="Basic and acidic residues" evidence="1">
    <location>
        <begin position="295"/>
        <end position="307"/>
    </location>
</feature>
<sequence>MDALGLYGSDDVQMDLDEVGDGMDDPFTAIDSAPGPPSFTPSHNYNEMDTDDPIDLLSHHSSNLSWRDPEPPSPVEFYRSLSQFIPHKSSYEMPPPSPSFTPSHSLSPSESKNTRKCDLCGSEVHIDTMTPMEGHSRGHTSRHICIVMLCNRIQEQDLIEEIDTDNPCGFCGSKDCTTELKITNVKKGTQKVKSNCFWYHNFQYKAALKPTKRNPSTNVPVICTLCEPKLKNNTTYAAIWKYNIPRHIQIHHSTLWDNNLGQIVQNPVHKGLWEDMAVPQTEIDAMVSWAEARAEKRPASRLEDNSKRGRAVPILPTNP</sequence>
<dbReference type="Proteomes" id="UP000799118">
    <property type="component" value="Unassembled WGS sequence"/>
</dbReference>
<protein>
    <submittedName>
        <fullName evidence="2">Uncharacterized protein</fullName>
    </submittedName>
</protein>
<gene>
    <name evidence="2" type="ORF">BT96DRAFT_1022175</name>
</gene>
<evidence type="ECO:0000313" key="2">
    <source>
        <dbReference type="EMBL" id="KAE9394997.1"/>
    </source>
</evidence>
<dbReference type="OrthoDB" id="3008915at2759"/>
<keyword evidence="3" id="KW-1185">Reference proteome</keyword>
<evidence type="ECO:0000256" key="1">
    <source>
        <dbReference type="SAM" id="MobiDB-lite"/>
    </source>
</evidence>
<feature type="compositionally biased region" description="Low complexity" evidence="1">
    <location>
        <begin position="100"/>
        <end position="111"/>
    </location>
</feature>
<dbReference type="AlphaFoldDB" id="A0A6A4HCM8"/>
<feature type="compositionally biased region" description="Acidic residues" evidence="1">
    <location>
        <begin position="15"/>
        <end position="24"/>
    </location>
</feature>
<accession>A0A6A4HCM8</accession>
<feature type="region of interest" description="Disordered" evidence="1">
    <location>
        <begin position="88"/>
        <end position="115"/>
    </location>
</feature>
<feature type="region of interest" description="Disordered" evidence="1">
    <location>
        <begin position="295"/>
        <end position="319"/>
    </location>
</feature>
<name>A0A6A4HCM8_9AGAR</name>
<reference evidence="2" key="1">
    <citation type="journal article" date="2019" name="Environ. Microbiol.">
        <title>Fungal ecological strategies reflected in gene transcription - a case study of two litter decomposers.</title>
        <authorList>
            <person name="Barbi F."/>
            <person name="Kohler A."/>
            <person name="Barry K."/>
            <person name="Baskaran P."/>
            <person name="Daum C."/>
            <person name="Fauchery L."/>
            <person name="Ihrmark K."/>
            <person name="Kuo A."/>
            <person name="LaButti K."/>
            <person name="Lipzen A."/>
            <person name="Morin E."/>
            <person name="Grigoriev I.V."/>
            <person name="Henrissat B."/>
            <person name="Lindahl B."/>
            <person name="Martin F."/>
        </authorList>
    </citation>
    <scope>NUCLEOTIDE SEQUENCE</scope>
    <source>
        <strain evidence="2">JB14</strain>
    </source>
</reference>
<evidence type="ECO:0000313" key="3">
    <source>
        <dbReference type="Proteomes" id="UP000799118"/>
    </source>
</evidence>
<dbReference type="EMBL" id="ML769539">
    <property type="protein sequence ID" value="KAE9394997.1"/>
    <property type="molecule type" value="Genomic_DNA"/>
</dbReference>
<proteinExistence type="predicted"/>